<name>A0A5E4PWR7_9NEOP</name>
<organism evidence="1 2">
    <name type="scientific">Leptidea sinapis</name>
    <dbReference type="NCBI Taxonomy" id="189913"/>
    <lineage>
        <taxon>Eukaryota</taxon>
        <taxon>Metazoa</taxon>
        <taxon>Ecdysozoa</taxon>
        <taxon>Arthropoda</taxon>
        <taxon>Hexapoda</taxon>
        <taxon>Insecta</taxon>
        <taxon>Pterygota</taxon>
        <taxon>Neoptera</taxon>
        <taxon>Endopterygota</taxon>
        <taxon>Lepidoptera</taxon>
        <taxon>Glossata</taxon>
        <taxon>Ditrysia</taxon>
        <taxon>Papilionoidea</taxon>
        <taxon>Pieridae</taxon>
        <taxon>Dismorphiinae</taxon>
        <taxon>Leptidea</taxon>
    </lineage>
</organism>
<evidence type="ECO:0000313" key="1">
    <source>
        <dbReference type="EMBL" id="VVC89604.1"/>
    </source>
</evidence>
<dbReference type="EMBL" id="FZQP02000582">
    <property type="protein sequence ID" value="VVC89604.1"/>
    <property type="molecule type" value="Genomic_DNA"/>
</dbReference>
<protein>
    <submittedName>
        <fullName evidence="1">Uncharacterized protein</fullName>
    </submittedName>
</protein>
<reference evidence="1 2" key="1">
    <citation type="submission" date="2017-07" db="EMBL/GenBank/DDBJ databases">
        <authorList>
            <person name="Talla V."/>
            <person name="Backstrom N."/>
        </authorList>
    </citation>
    <scope>NUCLEOTIDE SEQUENCE [LARGE SCALE GENOMIC DNA]</scope>
</reference>
<keyword evidence="2" id="KW-1185">Reference proteome</keyword>
<accession>A0A5E4PWR7</accession>
<dbReference type="AlphaFoldDB" id="A0A5E4PWR7"/>
<sequence>MQWRFPRLILTTQNQLLLKLDVIPKFFAINGDNQILTNLQPTFTTALVKSNNMPVIMCCEVGPEQPYRIRKILFDHSELNMFMSSLVADMQASSARSCPC</sequence>
<dbReference type="Proteomes" id="UP000324832">
    <property type="component" value="Unassembled WGS sequence"/>
</dbReference>
<proteinExistence type="predicted"/>
<evidence type="ECO:0000313" key="2">
    <source>
        <dbReference type="Proteomes" id="UP000324832"/>
    </source>
</evidence>
<gene>
    <name evidence="1" type="ORF">LSINAPIS_LOCUS2681</name>
</gene>